<dbReference type="RefSeq" id="WP_301592031.1">
    <property type="nucleotide sequence ID" value="NZ_JAPFQI010000022.1"/>
</dbReference>
<dbReference type="InterPro" id="IPR000146">
    <property type="entry name" value="FBPase_class-1"/>
</dbReference>
<dbReference type="Pfam" id="PF00316">
    <property type="entry name" value="FBPase"/>
    <property type="match status" value="1"/>
</dbReference>
<dbReference type="SUPFAM" id="SSF56655">
    <property type="entry name" value="Carbohydrate phosphatase"/>
    <property type="match status" value="1"/>
</dbReference>
<name>A0ABT3P080_9PROT</name>
<feature type="domain" description="Fructose-1-6-bisphosphatase class I N-terminal" evidence="6">
    <location>
        <begin position="5"/>
        <end position="194"/>
    </location>
</feature>
<comment type="pathway">
    <text evidence="4">Carbohydrate biosynthesis.</text>
</comment>
<gene>
    <name evidence="7" type="ORF">OF850_19650</name>
</gene>
<dbReference type="Gene3D" id="3.30.540.10">
    <property type="entry name" value="Fructose-1,6-Bisphosphatase, subunit A, domain 1"/>
    <property type="match status" value="1"/>
</dbReference>
<evidence type="ECO:0000313" key="7">
    <source>
        <dbReference type="EMBL" id="MCW8087825.1"/>
    </source>
</evidence>
<dbReference type="EMBL" id="JAPFQI010000022">
    <property type="protein sequence ID" value="MCW8087825.1"/>
    <property type="molecule type" value="Genomic_DNA"/>
</dbReference>
<dbReference type="PANTHER" id="PTHR11556:SF35">
    <property type="entry name" value="SEDOHEPTULOSE-1,7-BISPHOSPHATASE, CHLOROPLASTIC"/>
    <property type="match status" value="1"/>
</dbReference>
<evidence type="ECO:0000313" key="8">
    <source>
        <dbReference type="Proteomes" id="UP001526430"/>
    </source>
</evidence>
<proteinExistence type="inferred from homology"/>
<evidence type="ECO:0000259" key="6">
    <source>
        <dbReference type="Pfam" id="PF00316"/>
    </source>
</evidence>
<dbReference type="InterPro" id="IPR028343">
    <property type="entry name" value="FBPtase"/>
</dbReference>
<keyword evidence="3" id="KW-0963">Cytoplasm</keyword>
<dbReference type="Proteomes" id="UP001526430">
    <property type="component" value="Unassembled WGS sequence"/>
</dbReference>
<evidence type="ECO:0000256" key="2">
    <source>
        <dbReference type="ARBA" id="ARBA00013093"/>
    </source>
</evidence>
<evidence type="ECO:0000256" key="1">
    <source>
        <dbReference type="ARBA" id="ARBA00001273"/>
    </source>
</evidence>
<dbReference type="EC" id="3.1.3.11" evidence="2"/>
<dbReference type="InterPro" id="IPR033391">
    <property type="entry name" value="FBPase_N"/>
</dbReference>
<keyword evidence="5" id="KW-0378">Hydrolase</keyword>
<sequence length="225" mass="24568">MQRVSLSRFLIEQQQAGSALPPELRLLIEVVTRACKAISHTIKKGELGGVLGCLGQENVQGEVQKKLDVIATDILLEANEWGGDLVALASEEMEAVHPILHRYPRGEYLLVYDPVDGSSNIDVNLSIGTIFSVLKAPPHFSDRPAEEADFLQAGQHLVAAGYALYGLQTTLVLTSGQGVFDFTLDREVGSLVPTQPNKTNPGGHREFAVNMSNERHWAPGARRYI</sequence>
<comment type="similarity">
    <text evidence="5">Belongs to the FBPase class 1 family.</text>
</comment>
<dbReference type="PRINTS" id="PR00115">
    <property type="entry name" value="F16BPHPHTASE"/>
</dbReference>
<reference evidence="7 8" key="1">
    <citation type="submission" date="2022-10" db="EMBL/GenBank/DDBJ databases">
        <title>Roseococcus glaciei nov., sp. nov., isolated from glacier.</title>
        <authorList>
            <person name="Liu Q."/>
            <person name="Xin Y.-H."/>
        </authorList>
    </citation>
    <scope>NUCLEOTIDE SEQUENCE [LARGE SCALE GENOMIC DNA]</scope>
    <source>
        <strain evidence="7 8">MDT2-1-1</strain>
    </source>
</reference>
<comment type="catalytic activity">
    <reaction evidence="1">
        <text>beta-D-fructose 1,6-bisphosphate + H2O = beta-D-fructose 6-phosphate + phosphate</text>
        <dbReference type="Rhea" id="RHEA:11064"/>
        <dbReference type="ChEBI" id="CHEBI:15377"/>
        <dbReference type="ChEBI" id="CHEBI:32966"/>
        <dbReference type="ChEBI" id="CHEBI:43474"/>
        <dbReference type="ChEBI" id="CHEBI:57634"/>
        <dbReference type="EC" id="3.1.3.11"/>
    </reaction>
</comment>
<organism evidence="7 8">
    <name type="scientific">Sabulicella glaciei</name>
    <dbReference type="NCBI Taxonomy" id="2984948"/>
    <lineage>
        <taxon>Bacteria</taxon>
        <taxon>Pseudomonadati</taxon>
        <taxon>Pseudomonadota</taxon>
        <taxon>Alphaproteobacteria</taxon>
        <taxon>Acetobacterales</taxon>
        <taxon>Acetobacteraceae</taxon>
        <taxon>Sabulicella</taxon>
    </lineage>
</organism>
<accession>A0ABT3P080</accession>
<keyword evidence="5" id="KW-0119">Carbohydrate metabolism</keyword>
<protein>
    <recommendedName>
        <fullName evidence="2">fructose-bisphosphatase</fullName>
        <ecNumber evidence="2">3.1.3.11</ecNumber>
    </recommendedName>
</protein>
<comment type="caution">
    <text evidence="7">The sequence shown here is derived from an EMBL/GenBank/DDBJ whole genome shotgun (WGS) entry which is preliminary data.</text>
</comment>
<evidence type="ECO:0000256" key="4">
    <source>
        <dbReference type="ARBA" id="ARBA00024331"/>
    </source>
</evidence>
<evidence type="ECO:0000256" key="5">
    <source>
        <dbReference type="RuleBase" id="RU000508"/>
    </source>
</evidence>
<dbReference type="PANTHER" id="PTHR11556">
    <property type="entry name" value="FRUCTOSE-1,6-BISPHOSPHATASE-RELATED"/>
    <property type="match status" value="1"/>
</dbReference>
<evidence type="ECO:0000256" key="3">
    <source>
        <dbReference type="ARBA" id="ARBA00022490"/>
    </source>
</evidence>
<keyword evidence="8" id="KW-1185">Reference proteome</keyword>